<feature type="domain" description="Tyrosine specific protein phosphatases" evidence="1">
    <location>
        <begin position="106"/>
        <end position="141"/>
    </location>
</feature>
<evidence type="ECO:0000313" key="2">
    <source>
        <dbReference type="EMBL" id="MBB4103638.1"/>
    </source>
</evidence>
<evidence type="ECO:0000259" key="1">
    <source>
        <dbReference type="PROSITE" id="PS50056"/>
    </source>
</evidence>
<name>A0A7W6K1T9_9HYPH</name>
<reference evidence="2 3" key="1">
    <citation type="submission" date="2020-08" db="EMBL/GenBank/DDBJ databases">
        <title>Genomic Encyclopedia of Type Strains, Phase IV (KMG-IV): sequencing the most valuable type-strain genomes for metagenomic binning, comparative biology and taxonomic classification.</title>
        <authorList>
            <person name="Goeker M."/>
        </authorList>
    </citation>
    <scope>NUCLEOTIDE SEQUENCE [LARGE SCALE GENOMIC DNA]</scope>
    <source>
        <strain evidence="2 3">DSM 26385</strain>
    </source>
</reference>
<dbReference type="InterPro" id="IPR016130">
    <property type="entry name" value="Tyr_Pase_AS"/>
</dbReference>
<dbReference type="PROSITE" id="PS50056">
    <property type="entry name" value="TYR_PHOSPHATASE_2"/>
    <property type="match status" value="1"/>
</dbReference>
<dbReference type="InterPro" id="IPR000387">
    <property type="entry name" value="Tyr_Pase_dom"/>
</dbReference>
<dbReference type="Pfam" id="PF13350">
    <property type="entry name" value="Y_phosphatase3"/>
    <property type="match status" value="1"/>
</dbReference>
<gene>
    <name evidence="2" type="ORF">GGQ66_002196</name>
</gene>
<protein>
    <submittedName>
        <fullName evidence="2">Protein tyrosine/serine phosphatase</fullName>
    </submittedName>
</protein>
<dbReference type="InterPro" id="IPR029021">
    <property type="entry name" value="Prot-tyrosine_phosphatase-like"/>
</dbReference>
<dbReference type="GO" id="GO:0004721">
    <property type="term" value="F:phosphoprotein phosphatase activity"/>
    <property type="evidence" value="ECO:0007669"/>
    <property type="project" value="InterPro"/>
</dbReference>
<accession>A0A7W6K1T9</accession>
<proteinExistence type="predicted"/>
<dbReference type="Gene3D" id="3.90.190.10">
    <property type="entry name" value="Protein tyrosine phosphatase superfamily"/>
    <property type="match status" value="1"/>
</dbReference>
<dbReference type="InterPro" id="IPR026893">
    <property type="entry name" value="Tyr/Ser_Pase_IphP-type"/>
</dbReference>
<comment type="caution">
    <text evidence="2">The sequence shown here is derived from an EMBL/GenBank/DDBJ whole genome shotgun (WGS) entry which is preliminary data.</text>
</comment>
<dbReference type="EMBL" id="JACIDU010000007">
    <property type="protein sequence ID" value="MBB4103638.1"/>
    <property type="molecule type" value="Genomic_DNA"/>
</dbReference>
<dbReference type="PROSITE" id="PS00383">
    <property type="entry name" value="TYR_PHOSPHATASE_1"/>
    <property type="match status" value="1"/>
</dbReference>
<dbReference type="Proteomes" id="UP000584824">
    <property type="component" value="Unassembled WGS sequence"/>
</dbReference>
<evidence type="ECO:0000313" key="3">
    <source>
        <dbReference type="Proteomes" id="UP000584824"/>
    </source>
</evidence>
<dbReference type="RefSeq" id="WP_183792341.1">
    <property type="nucleotide sequence ID" value="NZ_JACIDU010000007.1"/>
</dbReference>
<sequence>MKLRTAIKTLLGLCTVTLIASGLYLALLQISGNFHEVIPGTYYRSAQLSGPALKTYIQRYGIRTVVNLRGASPGAGWYEEEVAATHANGAGHIDFAMSAASELSVERSLELAALLRAAPKPVLVHCRAGADRTGLASVVFLQQVEGATETAAESQLSFAFGHIGLPFLKAYAMERSWEALEKSIGLKS</sequence>
<dbReference type="SUPFAM" id="SSF52799">
    <property type="entry name" value="(Phosphotyrosine protein) phosphatases II"/>
    <property type="match status" value="1"/>
</dbReference>
<dbReference type="AlphaFoldDB" id="A0A7W6K1T9"/>
<organism evidence="2 3">
    <name type="scientific">Allorhizobium borbori</name>
    <dbReference type="NCBI Taxonomy" id="485907"/>
    <lineage>
        <taxon>Bacteria</taxon>
        <taxon>Pseudomonadati</taxon>
        <taxon>Pseudomonadota</taxon>
        <taxon>Alphaproteobacteria</taxon>
        <taxon>Hyphomicrobiales</taxon>
        <taxon>Rhizobiaceae</taxon>
        <taxon>Rhizobium/Agrobacterium group</taxon>
        <taxon>Allorhizobium</taxon>
    </lineage>
</organism>
<keyword evidence="3" id="KW-1185">Reference proteome</keyword>